<dbReference type="RefSeq" id="WP_163249674.1">
    <property type="nucleotide sequence ID" value="NZ_SXDP01000013.1"/>
</dbReference>
<dbReference type="EMBL" id="SXDP01000013">
    <property type="protein sequence ID" value="NEZ47786.1"/>
    <property type="molecule type" value="Genomic_DNA"/>
</dbReference>
<comment type="caution">
    <text evidence="1">The sequence shown here is derived from an EMBL/GenBank/DDBJ whole genome shotgun (WGS) entry which is preliminary data.</text>
</comment>
<keyword evidence="2" id="KW-1185">Reference proteome</keyword>
<organism evidence="1 2">
    <name type="scientific">Clostridium niameyense</name>
    <dbReference type="NCBI Taxonomy" id="1622073"/>
    <lineage>
        <taxon>Bacteria</taxon>
        <taxon>Bacillati</taxon>
        <taxon>Bacillota</taxon>
        <taxon>Clostridia</taxon>
        <taxon>Eubacteriales</taxon>
        <taxon>Clostridiaceae</taxon>
        <taxon>Clostridium</taxon>
    </lineage>
</organism>
<accession>A0A6M0RC09</accession>
<evidence type="ECO:0000313" key="1">
    <source>
        <dbReference type="EMBL" id="NEZ47786.1"/>
    </source>
</evidence>
<dbReference type="AlphaFoldDB" id="A0A6M0RC09"/>
<reference evidence="1 2" key="1">
    <citation type="submission" date="2019-04" db="EMBL/GenBank/DDBJ databases">
        <title>Genome sequencing of Clostridium botulinum Groups I-IV and Clostridium butyricum.</title>
        <authorList>
            <person name="Brunt J."/>
            <person name="Van Vliet A.H.M."/>
            <person name="Stringer S.C."/>
            <person name="Carter A.T."/>
            <person name="Peck M.W."/>
        </authorList>
    </citation>
    <scope>NUCLEOTIDE SEQUENCE [LARGE SCALE GENOMIC DNA]</scope>
    <source>
        <strain evidence="1 2">IFR 18/094</strain>
    </source>
</reference>
<sequence>MRIKKTVKEDNTKKLEKILNRLSKAKIKIGIFGSSGSEILMIASVNEFGCNINVTPKMRAWLHYNGLHLKKSTTSIKIPERSYIRRTVEEKQNKMDKLIKEGLNELFSFQIEVDTLLNRIGQYLSDITKETLTEVSSPPNHPFTIEKKGGKANPLIDTGRLRESITFKIE</sequence>
<dbReference type="Proteomes" id="UP000473885">
    <property type="component" value="Unassembled WGS sequence"/>
</dbReference>
<evidence type="ECO:0000313" key="2">
    <source>
        <dbReference type="Proteomes" id="UP000473885"/>
    </source>
</evidence>
<proteinExistence type="predicted"/>
<gene>
    <name evidence="1" type="ORF">FDF74_11400</name>
</gene>
<name>A0A6M0RC09_9CLOT</name>
<protein>
    <submittedName>
        <fullName evidence="1">Uncharacterized protein</fullName>
    </submittedName>
</protein>